<evidence type="ECO:0000313" key="9">
    <source>
        <dbReference type="EMBL" id="BFP48830.1"/>
    </source>
</evidence>
<feature type="domain" description="ABC transmembrane type-1" evidence="8">
    <location>
        <begin position="33"/>
        <end position="314"/>
    </location>
</feature>
<dbReference type="GO" id="GO:0016887">
    <property type="term" value="F:ATP hydrolysis activity"/>
    <property type="evidence" value="ECO:0007669"/>
    <property type="project" value="InterPro"/>
</dbReference>
<keyword evidence="9" id="KW-0067">ATP-binding</keyword>
<dbReference type="AlphaFoldDB" id="A0AB33K3M1"/>
<dbReference type="InterPro" id="IPR039421">
    <property type="entry name" value="Type_1_exporter"/>
</dbReference>
<dbReference type="PANTHER" id="PTHR43394">
    <property type="entry name" value="ATP-DEPENDENT PERMEASE MDL1, MITOCHONDRIAL"/>
    <property type="match status" value="1"/>
</dbReference>
<evidence type="ECO:0000256" key="4">
    <source>
        <dbReference type="ARBA" id="ARBA00023136"/>
    </source>
</evidence>
<feature type="transmembrane region" description="Helical" evidence="6">
    <location>
        <begin position="257"/>
        <end position="279"/>
    </location>
</feature>
<dbReference type="InterPro" id="IPR011527">
    <property type="entry name" value="ABC1_TM_dom"/>
</dbReference>
<dbReference type="InterPro" id="IPR003439">
    <property type="entry name" value="ABC_transporter-like_ATP-bd"/>
</dbReference>
<dbReference type="InterPro" id="IPR036640">
    <property type="entry name" value="ABC1_TM_sf"/>
</dbReference>
<dbReference type="SUPFAM" id="SSF52540">
    <property type="entry name" value="P-loop containing nucleoside triphosphate hydrolases"/>
    <property type="match status" value="1"/>
</dbReference>
<evidence type="ECO:0000256" key="1">
    <source>
        <dbReference type="ARBA" id="ARBA00004651"/>
    </source>
</evidence>
<dbReference type="Pfam" id="PF00664">
    <property type="entry name" value="ABC_membrane"/>
    <property type="match status" value="1"/>
</dbReference>
<feature type="transmembrane region" description="Helical" evidence="6">
    <location>
        <begin position="173"/>
        <end position="191"/>
    </location>
</feature>
<evidence type="ECO:0000259" key="8">
    <source>
        <dbReference type="PROSITE" id="PS50929"/>
    </source>
</evidence>
<dbReference type="EMBL" id="AP035881">
    <property type="protein sequence ID" value="BFP48830.1"/>
    <property type="molecule type" value="Genomic_DNA"/>
</dbReference>
<evidence type="ECO:0000256" key="2">
    <source>
        <dbReference type="ARBA" id="ARBA00022692"/>
    </source>
</evidence>
<evidence type="ECO:0000256" key="6">
    <source>
        <dbReference type="SAM" id="Phobius"/>
    </source>
</evidence>
<dbReference type="SUPFAM" id="SSF90123">
    <property type="entry name" value="ABC transporter transmembrane region"/>
    <property type="match status" value="1"/>
</dbReference>
<dbReference type="PROSITE" id="PS50893">
    <property type="entry name" value="ABC_TRANSPORTER_2"/>
    <property type="match status" value="1"/>
</dbReference>
<accession>A0AB33K3M1</accession>
<evidence type="ECO:0000256" key="3">
    <source>
        <dbReference type="ARBA" id="ARBA00022989"/>
    </source>
</evidence>
<comment type="subcellular location">
    <subcellularLocation>
        <location evidence="1">Cell membrane</location>
        <topology evidence="1">Multi-pass membrane protein</topology>
    </subcellularLocation>
</comment>
<sequence length="586" mass="61671">MVSELSQDPGEPDVRSAGRYLWWLAASQRGRVAAGAVFGTVWMLGLVLPSYLLSRAVDDGLKAGRSGALVGWSLALLLVGTVTALIGVARHRTMTKVRMDATFRTVRVVVRQAVRLGAVLSGKTAAGEVVTIGVADVQRMSATLTMTGPGVGAVITYLVVAALLLAISPLLAVMVLLGVPLLALLIGPMLGRLQRAEARYREQQGRLAGRFEDMVGGLRVLHGLGGKDVYAARYRQDSQQQLADGYRVGAVTSWIQSLGAGLPILFLAAVTWVGARLAAQGSITVGQLIAVYGYTAALNIPVWFMIEGGQDLSRALVAARRTVRFLSLTPRPDGSDLPAPDGPAALRDSVTGVEVLPGRFTVLACARPGDSAAVLDRLARFAEAGASADGPAWGAVRLEEVGLATVRERILLADNEAALFAGPLRDLLAGRQEREDKALLEALEAAAALDVLRGLPAGLESPVDAEGRNLSGGQRQRLRLARALAADPEILLAVEPTSAVDSHTEAAMAAGIRTFRAGRTTLVTTTSPLLLDRADTVVHLVDGRVAAAGPHRELLRDHPGYRALVSREEPAGTGVPAPRPAEESVR</sequence>
<keyword evidence="2 6" id="KW-0812">Transmembrane</keyword>
<dbReference type="InterPro" id="IPR027417">
    <property type="entry name" value="P-loop_NTPase"/>
</dbReference>
<dbReference type="GO" id="GO:0005886">
    <property type="term" value="C:plasma membrane"/>
    <property type="evidence" value="ECO:0007669"/>
    <property type="project" value="UniProtKB-SubCell"/>
</dbReference>
<proteinExistence type="predicted"/>
<keyword evidence="9" id="KW-0547">Nucleotide-binding</keyword>
<feature type="region of interest" description="Disordered" evidence="5">
    <location>
        <begin position="565"/>
        <end position="586"/>
    </location>
</feature>
<gene>
    <name evidence="9" type="ORF">KCMC57_51980</name>
</gene>
<reference evidence="9" key="1">
    <citation type="submission" date="2024-07" db="EMBL/GenBank/DDBJ databases">
        <title>Complete genome sequences of cellulolytic bacteria, Kitasatospora sp. CMC57 and Streptomyces sp. CMC78, isolated from Japanese agricultural soil.</title>
        <authorList>
            <person name="Hashimoto T."/>
            <person name="Ito M."/>
            <person name="Iwamoto M."/>
            <person name="Fukahori D."/>
            <person name="Shoda T."/>
            <person name="Sakoda M."/>
            <person name="Morohoshi T."/>
            <person name="Mitsuboshi M."/>
            <person name="Nishizawa T."/>
        </authorList>
    </citation>
    <scope>NUCLEOTIDE SEQUENCE</scope>
    <source>
        <strain evidence="9">CMC57</strain>
    </source>
</reference>
<dbReference type="Pfam" id="PF00005">
    <property type="entry name" value="ABC_tran"/>
    <property type="match status" value="1"/>
</dbReference>
<dbReference type="GO" id="GO:0015421">
    <property type="term" value="F:ABC-type oligopeptide transporter activity"/>
    <property type="evidence" value="ECO:0007669"/>
    <property type="project" value="TreeGrafter"/>
</dbReference>
<dbReference type="PROSITE" id="PS00211">
    <property type="entry name" value="ABC_TRANSPORTER_1"/>
    <property type="match status" value="1"/>
</dbReference>
<name>A0AB33K3M1_9ACTN</name>
<dbReference type="PANTHER" id="PTHR43394:SF1">
    <property type="entry name" value="ATP-BINDING CASSETTE SUB-FAMILY B MEMBER 10, MITOCHONDRIAL"/>
    <property type="match status" value="1"/>
</dbReference>
<dbReference type="Gene3D" id="1.20.1560.10">
    <property type="entry name" value="ABC transporter type 1, transmembrane domain"/>
    <property type="match status" value="1"/>
</dbReference>
<dbReference type="Gene3D" id="3.40.50.300">
    <property type="entry name" value="P-loop containing nucleotide triphosphate hydrolases"/>
    <property type="match status" value="1"/>
</dbReference>
<evidence type="ECO:0000256" key="5">
    <source>
        <dbReference type="SAM" id="MobiDB-lite"/>
    </source>
</evidence>
<feature type="domain" description="ABC transporter" evidence="7">
    <location>
        <begin position="317"/>
        <end position="567"/>
    </location>
</feature>
<feature type="transmembrane region" description="Helical" evidence="6">
    <location>
        <begin position="285"/>
        <end position="306"/>
    </location>
</feature>
<feature type="transmembrane region" description="Helical" evidence="6">
    <location>
        <begin position="72"/>
        <end position="89"/>
    </location>
</feature>
<dbReference type="InterPro" id="IPR017871">
    <property type="entry name" value="ABC_transporter-like_CS"/>
</dbReference>
<keyword evidence="3 6" id="KW-1133">Transmembrane helix</keyword>
<feature type="transmembrane region" description="Helical" evidence="6">
    <location>
        <begin position="32"/>
        <end position="52"/>
    </location>
</feature>
<dbReference type="PROSITE" id="PS50929">
    <property type="entry name" value="ABC_TM1F"/>
    <property type="match status" value="1"/>
</dbReference>
<dbReference type="GO" id="GO:0005524">
    <property type="term" value="F:ATP binding"/>
    <property type="evidence" value="ECO:0007669"/>
    <property type="project" value="UniProtKB-KW"/>
</dbReference>
<keyword evidence="4 6" id="KW-0472">Membrane</keyword>
<evidence type="ECO:0000259" key="7">
    <source>
        <dbReference type="PROSITE" id="PS50893"/>
    </source>
</evidence>
<protein>
    <submittedName>
        <fullName evidence="9">ABC transporter ATP-binding protein</fullName>
    </submittedName>
</protein>
<dbReference type="CDD" id="cd07346">
    <property type="entry name" value="ABC_6TM_exporters"/>
    <property type="match status" value="1"/>
</dbReference>
<feature type="transmembrane region" description="Helical" evidence="6">
    <location>
        <begin position="148"/>
        <end position="167"/>
    </location>
</feature>
<organism evidence="9">
    <name type="scientific">Kitasatospora sp. CMC57</name>
    <dbReference type="NCBI Taxonomy" id="3231513"/>
    <lineage>
        <taxon>Bacteria</taxon>
        <taxon>Bacillati</taxon>
        <taxon>Actinomycetota</taxon>
        <taxon>Actinomycetes</taxon>
        <taxon>Kitasatosporales</taxon>
        <taxon>Streptomycetaceae</taxon>
        <taxon>Kitasatospora</taxon>
    </lineage>
</organism>